<keyword evidence="9" id="KW-0902">Two-component regulatory system</keyword>
<comment type="catalytic activity">
    <reaction evidence="1">
        <text>ATP + protein L-histidine = ADP + protein N-phospho-L-histidine.</text>
        <dbReference type="EC" id="2.7.13.3"/>
    </reaction>
</comment>
<dbReference type="InterPro" id="IPR036097">
    <property type="entry name" value="HisK_dim/P_sf"/>
</dbReference>
<feature type="domain" description="HAMP" evidence="14">
    <location>
        <begin position="219"/>
        <end position="271"/>
    </location>
</feature>
<dbReference type="Proteomes" id="UP001499930">
    <property type="component" value="Unassembled WGS sequence"/>
</dbReference>
<evidence type="ECO:0000256" key="3">
    <source>
        <dbReference type="ARBA" id="ARBA00012438"/>
    </source>
</evidence>
<feature type="compositionally biased region" description="Acidic residues" evidence="11">
    <location>
        <begin position="525"/>
        <end position="534"/>
    </location>
</feature>
<evidence type="ECO:0000256" key="2">
    <source>
        <dbReference type="ARBA" id="ARBA00004236"/>
    </source>
</evidence>
<proteinExistence type="predicted"/>
<reference evidence="16" key="1">
    <citation type="journal article" date="2019" name="Int. J. Syst. Evol. Microbiol.">
        <title>The Global Catalogue of Microorganisms (GCM) 10K type strain sequencing project: providing services to taxonomists for standard genome sequencing and annotation.</title>
        <authorList>
            <consortium name="The Broad Institute Genomics Platform"/>
            <consortium name="The Broad Institute Genome Sequencing Center for Infectious Disease"/>
            <person name="Wu L."/>
            <person name="Ma J."/>
        </authorList>
    </citation>
    <scope>NUCLEOTIDE SEQUENCE [LARGE SCALE GENOMIC DNA]</scope>
    <source>
        <strain evidence="16">JCM 3106</strain>
    </source>
</reference>
<dbReference type="GO" id="GO:0016301">
    <property type="term" value="F:kinase activity"/>
    <property type="evidence" value="ECO:0007669"/>
    <property type="project" value="UniProtKB-KW"/>
</dbReference>
<dbReference type="Pfam" id="PF02518">
    <property type="entry name" value="HATPase_c"/>
    <property type="match status" value="1"/>
</dbReference>
<dbReference type="InterPro" id="IPR003594">
    <property type="entry name" value="HATPase_dom"/>
</dbReference>
<evidence type="ECO:0000256" key="6">
    <source>
        <dbReference type="ARBA" id="ARBA00022692"/>
    </source>
</evidence>
<dbReference type="InterPro" id="IPR052162">
    <property type="entry name" value="Sensor_kinase/Photoreceptor"/>
</dbReference>
<dbReference type="CDD" id="cd00082">
    <property type="entry name" value="HisKA"/>
    <property type="match status" value="1"/>
</dbReference>
<feature type="domain" description="Histidine kinase" evidence="13">
    <location>
        <begin position="300"/>
        <end position="520"/>
    </location>
</feature>
<dbReference type="InterPro" id="IPR003660">
    <property type="entry name" value="HAMP_dom"/>
</dbReference>
<evidence type="ECO:0000256" key="10">
    <source>
        <dbReference type="SAM" id="Coils"/>
    </source>
</evidence>
<dbReference type="Pfam" id="PF05227">
    <property type="entry name" value="CHASE3"/>
    <property type="match status" value="1"/>
</dbReference>
<accession>A0ABP6L5W2</accession>
<dbReference type="Pfam" id="PF00672">
    <property type="entry name" value="HAMP"/>
    <property type="match status" value="1"/>
</dbReference>
<protein>
    <recommendedName>
        <fullName evidence="3">histidine kinase</fullName>
        <ecNumber evidence="3">2.7.13.3</ecNumber>
    </recommendedName>
</protein>
<dbReference type="SUPFAM" id="SSF158472">
    <property type="entry name" value="HAMP domain-like"/>
    <property type="match status" value="1"/>
</dbReference>
<dbReference type="PANTHER" id="PTHR43304:SF1">
    <property type="entry name" value="PAC DOMAIN-CONTAINING PROTEIN"/>
    <property type="match status" value="1"/>
</dbReference>
<dbReference type="RefSeq" id="WP_344902932.1">
    <property type="nucleotide sequence ID" value="NZ_BAAAWD010000019.1"/>
</dbReference>
<feature type="transmembrane region" description="Helical" evidence="12">
    <location>
        <begin position="20"/>
        <end position="44"/>
    </location>
</feature>
<keyword evidence="16" id="KW-1185">Reference proteome</keyword>
<dbReference type="InterPro" id="IPR003661">
    <property type="entry name" value="HisK_dim/P_dom"/>
</dbReference>
<keyword evidence="10" id="KW-0175">Coiled coil</keyword>
<evidence type="ECO:0000256" key="11">
    <source>
        <dbReference type="SAM" id="MobiDB-lite"/>
    </source>
</evidence>
<dbReference type="CDD" id="cd19410">
    <property type="entry name" value="HK9-like_sensor"/>
    <property type="match status" value="1"/>
</dbReference>
<evidence type="ECO:0000313" key="16">
    <source>
        <dbReference type="Proteomes" id="UP001499930"/>
    </source>
</evidence>
<keyword evidence="4" id="KW-0597">Phosphoprotein</keyword>
<dbReference type="SUPFAM" id="SSF47384">
    <property type="entry name" value="Homodimeric domain of signal transducing histidine kinase"/>
    <property type="match status" value="1"/>
</dbReference>
<dbReference type="EC" id="2.7.13.3" evidence="3"/>
<evidence type="ECO:0000259" key="13">
    <source>
        <dbReference type="PROSITE" id="PS50109"/>
    </source>
</evidence>
<comment type="caution">
    <text evidence="15">The sequence shown here is derived from an EMBL/GenBank/DDBJ whole genome shotgun (WGS) entry which is preliminary data.</text>
</comment>
<dbReference type="InterPro" id="IPR036890">
    <property type="entry name" value="HATPase_C_sf"/>
</dbReference>
<dbReference type="SMART" id="SM00304">
    <property type="entry name" value="HAMP"/>
    <property type="match status" value="1"/>
</dbReference>
<dbReference type="CDD" id="cd06225">
    <property type="entry name" value="HAMP"/>
    <property type="match status" value="1"/>
</dbReference>
<name>A0ABP6L5W2_9ACTN</name>
<evidence type="ECO:0000256" key="7">
    <source>
        <dbReference type="ARBA" id="ARBA00022777"/>
    </source>
</evidence>
<evidence type="ECO:0000256" key="12">
    <source>
        <dbReference type="SAM" id="Phobius"/>
    </source>
</evidence>
<evidence type="ECO:0000256" key="1">
    <source>
        <dbReference type="ARBA" id="ARBA00000085"/>
    </source>
</evidence>
<dbReference type="EMBL" id="BAAAWD010000019">
    <property type="protein sequence ID" value="GAA3029696.1"/>
    <property type="molecule type" value="Genomic_DNA"/>
</dbReference>
<dbReference type="InterPro" id="IPR005467">
    <property type="entry name" value="His_kinase_dom"/>
</dbReference>
<dbReference type="SUPFAM" id="SSF55874">
    <property type="entry name" value="ATPase domain of HSP90 chaperone/DNA topoisomerase II/histidine kinase"/>
    <property type="match status" value="1"/>
</dbReference>
<evidence type="ECO:0000313" key="15">
    <source>
        <dbReference type="EMBL" id="GAA3029696.1"/>
    </source>
</evidence>
<keyword evidence="8 12" id="KW-1133">Transmembrane helix</keyword>
<dbReference type="Pfam" id="PF00512">
    <property type="entry name" value="HisKA"/>
    <property type="match status" value="1"/>
</dbReference>
<comment type="subcellular location">
    <subcellularLocation>
        <location evidence="2">Cell membrane</location>
    </subcellularLocation>
</comment>
<dbReference type="Gene3D" id="1.10.287.130">
    <property type="match status" value="1"/>
</dbReference>
<sequence>MTTETAAPPRSRQSRWSAQTWFNVVLLAMAVLLAISAVVGATVLKNAASASNRLIDHISIGRIQAERLQATLLDQETGMRGFVITGNEEFLQPYVDGRREQTTVSAQIRGLVPGAAPLRELDTVERLAADWRARYAEPMIATAREKGPESVSGTLIAESKRSFDLVRKALDVQNAAWTQARNEARVELDAARTLRDMTFFGILVAFLITIITVAVLLRMAVFNPLTRLREASRRVTMGDFDHHVDTGGPADLAELAGDMEAMRRRIVSELEEARASRVQVAAQAEELKRSNAELEQFAYVASHDLQEPLRKIASFCQMLQQRYASQLDERANTYIDFAVDGAKRMQVLINELLTFSRVGRITREPVEMDLNDVVGRALANLSAVVEESGAEVEIGDLPVIVGDRTQFVMLWQNLIGNSLKFRVPDRAPRVRIEAERVELEPGGAGEWRMTVTDNGIGIAANFADKIFVIFQRLHQRDAYEGTGIGLALCRKIVEQHGGTIRLDTEHTGGARFIITLPAPPLPPATEEEPAEEEFAGERAATAEKSAAEEKSSPVSGEPEAGEETGAGGRDAAAGREVPAGTGPRAPKGERASPDPGGEGSGAPVAAGGTGGPSAGGEAGTGR</sequence>
<evidence type="ECO:0000259" key="14">
    <source>
        <dbReference type="PROSITE" id="PS50885"/>
    </source>
</evidence>
<organism evidence="15 16">
    <name type="scientific">Streptosporangium longisporum</name>
    <dbReference type="NCBI Taxonomy" id="46187"/>
    <lineage>
        <taxon>Bacteria</taxon>
        <taxon>Bacillati</taxon>
        <taxon>Actinomycetota</taxon>
        <taxon>Actinomycetes</taxon>
        <taxon>Streptosporangiales</taxon>
        <taxon>Streptosporangiaceae</taxon>
        <taxon>Streptosporangium</taxon>
    </lineage>
</organism>
<feature type="coiled-coil region" evidence="10">
    <location>
        <begin position="252"/>
        <end position="290"/>
    </location>
</feature>
<keyword evidence="12" id="KW-0472">Membrane</keyword>
<dbReference type="SMART" id="SM00388">
    <property type="entry name" value="HisKA"/>
    <property type="match status" value="1"/>
</dbReference>
<dbReference type="PROSITE" id="PS50885">
    <property type="entry name" value="HAMP"/>
    <property type="match status" value="1"/>
</dbReference>
<evidence type="ECO:0000256" key="9">
    <source>
        <dbReference type="ARBA" id="ARBA00023012"/>
    </source>
</evidence>
<feature type="transmembrane region" description="Helical" evidence="12">
    <location>
        <begin position="199"/>
        <end position="221"/>
    </location>
</feature>
<feature type="region of interest" description="Disordered" evidence="11">
    <location>
        <begin position="514"/>
        <end position="622"/>
    </location>
</feature>
<dbReference type="InterPro" id="IPR007891">
    <property type="entry name" value="CHASE3"/>
</dbReference>
<evidence type="ECO:0000256" key="4">
    <source>
        <dbReference type="ARBA" id="ARBA00022553"/>
    </source>
</evidence>
<dbReference type="PANTHER" id="PTHR43304">
    <property type="entry name" value="PHYTOCHROME-LIKE PROTEIN CPH1"/>
    <property type="match status" value="1"/>
</dbReference>
<feature type="compositionally biased region" description="Gly residues" evidence="11">
    <location>
        <begin position="607"/>
        <end position="622"/>
    </location>
</feature>
<dbReference type="Gene3D" id="3.30.565.10">
    <property type="entry name" value="Histidine kinase-like ATPase, C-terminal domain"/>
    <property type="match status" value="1"/>
</dbReference>
<dbReference type="PROSITE" id="PS50109">
    <property type="entry name" value="HIS_KIN"/>
    <property type="match status" value="1"/>
</dbReference>
<gene>
    <name evidence="15" type="ORF">GCM10017559_65310</name>
</gene>
<dbReference type="SMART" id="SM00387">
    <property type="entry name" value="HATPase_c"/>
    <property type="match status" value="1"/>
</dbReference>
<evidence type="ECO:0000256" key="8">
    <source>
        <dbReference type="ARBA" id="ARBA00022989"/>
    </source>
</evidence>
<keyword evidence="7 15" id="KW-0418">Kinase</keyword>
<evidence type="ECO:0000256" key="5">
    <source>
        <dbReference type="ARBA" id="ARBA00022679"/>
    </source>
</evidence>
<dbReference type="PRINTS" id="PR00344">
    <property type="entry name" value="BCTRLSENSOR"/>
</dbReference>
<keyword evidence="6 12" id="KW-0812">Transmembrane</keyword>
<dbReference type="Gene3D" id="6.10.340.10">
    <property type="match status" value="1"/>
</dbReference>
<dbReference type="InterPro" id="IPR004358">
    <property type="entry name" value="Sig_transdc_His_kin-like_C"/>
</dbReference>
<keyword evidence="5" id="KW-0808">Transferase</keyword>